<dbReference type="InterPro" id="IPR020020">
    <property type="entry name" value="Luciferase-type_oxidoreductase"/>
</dbReference>
<dbReference type="NCBIfam" id="TIGR03571">
    <property type="entry name" value="lucif_BA3436"/>
    <property type="match status" value="1"/>
</dbReference>
<reference evidence="7" key="1">
    <citation type="journal article" date="2019" name="Int. J. Syst. Evol. Microbiol.">
        <title>The Global Catalogue of Microorganisms (GCM) 10K type strain sequencing project: providing services to taxonomists for standard genome sequencing and annotation.</title>
        <authorList>
            <consortium name="The Broad Institute Genomics Platform"/>
            <consortium name="The Broad Institute Genome Sequencing Center for Infectious Disease"/>
            <person name="Wu L."/>
            <person name="Ma J."/>
        </authorList>
    </citation>
    <scope>NUCLEOTIDE SEQUENCE [LARGE SCALE GENOMIC DNA]</scope>
    <source>
        <strain evidence="7">KCTC 42911</strain>
    </source>
</reference>
<evidence type="ECO:0000256" key="4">
    <source>
        <dbReference type="ARBA" id="ARBA00023033"/>
    </source>
</evidence>
<keyword evidence="3 6" id="KW-0560">Oxidoreductase</keyword>
<proteinExistence type="predicted"/>
<gene>
    <name evidence="6" type="ORF">ACFORG_03625</name>
</gene>
<dbReference type="Pfam" id="PF00296">
    <property type="entry name" value="Bac_luciferase"/>
    <property type="match status" value="1"/>
</dbReference>
<feature type="domain" description="Luciferase-like" evidence="5">
    <location>
        <begin position="40"/>
        <end position="239"/>
    </location>
</feature>
<evidence type="ECO:0000313" key="7">
    <source>
        <dbReference type="Proteomes" id="UP001595629"/>
    </source>
</evidence>
<keyword evidence="7" id="KW-1185">Reference proteome</keyword>
<evidence type="ECO:0000313" key="6">
    <source>
        <dbReference type="EMBL" id="MFC3612841.1"/>
    </source>
</evidence>
<dbReference type="RefSeq" id="WP_386734030.1">
    <property type="nucleotide sequence ID" value="NZ_JBHRXI010000002.1"/>
</dbReference>
<dbReference type="GO" id="GO:0016491">
    <property type="term" value="F:oxidoreductase activity"/>
    <property type="evidence" value="ECO:0007669"/>
    <property type="project" value="UniProtKB-KW"/>
</dbReference>
<accession>A0ABV7TB78</accession>
<evidence type="ECO:0000256" key="1">
    <source>
        <dbReference type="ARBA" id="ARBA00022630"/>
    </source>
</evidence>
<name>A0ABV7TB78_9RHOB</name>
<dbReference type="SUPFAM" id="SSF51679">
    <property type="entry name" value="Bacterial luciferase-like"/>
    <property type="match status" value="1"/>
</dbReference>
<sequence length="327" mass="35199">MERNSSLDLIRKPDRMTLGIELPLDNDWSPDGTRRREADGRPFGVPDLSKQTELVRKVDDLGFAAVWARDVPVFDTVNMGDAGSVHDVFTLLGYLAGVTRNVALGTAAVVLPIRHPMMTAKAAASADALSGGRLILGVASGDRPVEYPLLGLDFDARADAFRDAVGYMRQAWQPGGLPVEGGRIPEYDLLPRPAQGAIPMVVAGQARQTDEWLGANMDGRFVYPGGVGRMMKQTEAWSEATQGRGAFISAFHLDLLGDPDAPNEPIRFGGRMGRKALIDMFQRYAAVGVDHIAVNLRQSGRPVAEVLDELASEVIPALNDTKAALAA</sequence>
<dbReference type="Proteomes" id="UP001595629">
    <property type="component" value="Unassembled WGS sequence"/>
</dbReference>
<evidence type="ECO:0000256" key="2">
    <source>
        <dbReference type="ARBA" id="ARBA00022643"/>
    </source>
</evidence>
<dbReference type="InterPro" id="IPR011251">
    <property type="entry name" value="Luciferase-like_dom"/>
</dbReference>
<dbReference type="Gene3D" id="3.20.20.30">
    <property type="entry name" value="Luciferase-like domain"/>
    <property type="match status" value="1"/>
</dbReference>
<evidence type="ECO:0000256" key="3">
    <source>
        <dbReference type="ARBA" id="ARBA00023002"/>
    </source>
</evidence>
<protein>
    <submittedName>
        <fullName evidence="6">TIGR03571 family LLM class oxidoreductase</fullName>
        <ecNumber evidence="6">1.-.-.-</ecNumber>
    </submittedName>
</protein>
<comment type="caution">
    <text evidence="6">The sequence shown here is derived from an EMBL/GenBank/DDBJ whole genome shotgun (WGS) entry which is preliminary data.</text>
</comment>
<dbReference type="EC" id="1.-.-.-" evidence="6"/>
<keyword evidence="4" id="KW-0503">Monooxygenase</keyword>
<dbReference type="PANTHER" id="PTHR30011:SF16">
    <property type="entry name" value="C2H2 FINGER DOMAIN TRANSCRIPTION FACTOR (EUROFUNG)-RELATED"/>
    <property type="match status" value="1"/>
</dbReference>
<dbReference type="PANTHER" id="PTHR30011">
    <property type="entry name" value="ALKANESULFONATE MONOOXYGENASE-RELATED"/>
    <property type="match status" value="1"/>
</dbReference>
<keyword evidence="2" id="KW-0288">FMN</keyword>
<keyword evidence="1" id="KW-0285">Flavoprotein</keyword>
<dbReference type="InterPro" id="IPR051260">
    <property type="entry name" value="Diverse_substr_monoxygenases"/>
</dbReference>
<organism evidence="6 7">
    <name type="scientific">Lutimaribacter marinistellae</name>
    <dbReference type="NCBI Taxonomy" id="1820329"/>
    <lineage>
        <taxon>Bacteria</taxon>
        <taxon>Pseudomonadati</taxon>
        <taxon>Pseudomonadota</taxon>
        <taxon>Alphaproteobacteria</taxon>
        <taxon>Rhodobacterales</taxon>
        <taxon>Roseobacteraceae</taxon>
        <taxon>Lutimaribacter</taxon>
    </lineage>
</organism>
<evidence type="ECO:0000259" key="5">
    <source>
        <dbReference type="Pfam" id="PF00296"/>
    </source>
</evidence>
<dbReference type="InterPro" id="IPR036661">
    <property type="entry name" value="Luciferase-like_sf"/>
</dbReference>
<dbReference type="EMBL" id="JBHRXI010000002">
    <property type="protein sequence ID" value="MFC3612841.1"/>
    <property type="molecule type" value="Genomic_DNA"/>
</dbReference>